<feature type="non-terminal residue" evidence="1">
    <location>
        <position position="40"/>
    </location>
</feature>
<sequence length="40" mass="4582">MEKLGFCMKRVFCLVIFSMCLAVSTFGQAKLTYSHEGKLY</sequence>
<reference evidence="1" key="1">
    <citation type="submission" date="2018-05" db="EMBL/GenBank/DDBJ databases">
        <authorList>
            <person name="Lanie J.A."/>
            <person name="Ng W.-L."/>
            <person name="Kazmierczak K.M."/>
            <person name="Andrzejewski T.M."/>
            <person name="Davidsen T.M."/>
            <person name="Wayne K.J."/>
            <person name="Tettelin H."/>
            <person name="Glass J.I."/>
            <person name="Rusch D."/>
            <person name="Podicherti R."/>
            <person name="Tsui H.-C.T."/>
            <person name="Winkler M.E."/>
        </authorList>
    </citation>
    <scope>NUCLEOTIDE SEQUENCE</scope>
</reference>
<protein>
    <submittedName>
        <fullName evidence="1">Uncharacterized protein</fullName>
    </submittedName>
</protein>
<dbReference type="EMBL" id="UINC01215253">
    <property type="protein sequence ID" value="SVE40862.1"/>
    <property type="molecule type" value="Genomic_DNA"/>
</dbReference>
<evidence type="ECO:0000313" key="1">
    <source>
        <dbReference type="EMBL" id="SVE40862.1"/>
    </source>
</evidence>
<gene>
    <name evidence="1" type="ORF">METZ01_LOCUS493716</name>
</gene>
<accession>A0A383D8Q1</accession>
<dbReference type="AlphaFoldDB" id="A0A383D8Q1"/>
<proteinExistence type="predicted"/>
<organism evidence="1">
    <name type="scientific">marine metagenome</name>
    <dbReference type="NCBI Taxonomy" id="408172"/>
    <lineage>
        <taxon>unclassified sequences</taxon>
        <taxon>metagenomes</taxon>
        <taxon>ecological metagenomes</taxon>
    </lineage>
</organism>
<name>A0A383D8Q1_9ZZZZ</name>